<comment type="subcellular location">
    <subcellularLocation>
        <location evidence="1 6">Bacterial flagellum basal body</location>
    </subcellularLocation>
</comment>
<dbReference type="PANTHER" id="PTHR30435">
    <property type="entry name" value="FLAGELLAR PROTEIN"/>
    <property type="match status" value="1"/>
</dbReference>
<comment type="similarity">
    <text evidence="2 6">Belongs to the flagella basal body rod proteins family.</text>
</comment>
<evidence type="ECO:0000256" key="6">
    <source>
        <dbReference type="PIRNR" id="PIRNR002889"/>
    </source>
</evidence>
<evidence type="ECO:0000259" key="7">
    <source>
        <dbReference type="Pfam" id="PF00460"/>
    </source>
</evidence>
<keyword evidence="8" id="KW-0282">Flagellum</keyword>
<evidence type="ECO:0000313" key="9">
    <source>
        <dbReference type="Proteomes" id="UP001290455"/>
    </source>
</evidence>
<dbReference type="EMBL" id="JAXOFX010000013">
    <property type="protein sequence ID" value="MDZ5473488.1"/>
    <property type="molecule type" value="Genomic_DNA"/>
</dbReference>
<dbReference type="InterPro" id="IPR006300">
    <property type="entry name" value="FlgB"/>
</dbReference>
<evidence type="ECO:0000313" key="8">
    <source>
        <dbReference type="EMBL" id="MDZ5473488.1"/>
    </source>
</evidence>
<evidence type="ECO:0000256" key="4">
    <source>
        <dbReference type="ARBA" id="ARBA00023143"/>
    </source>
</evidence>
<evidence type="ECO:0000256" key="3">
    <source>
        <dbReference type="ARBA" id="ARBA00014376"/>
    </source>
</evidence>
<evidence type="ECO:0000256" key="5">
    <source>
        <dbReference type="ARBA" id="ARBA00024934"/>
    </source>
</evidence>
<organism evidence="8 9">
    <name type="scientific">Robertmurraya mangrovi</name>
    <dbReference type="NCBI Taxonomy" id="3098077"/>
    <lineage>
        <taxon>Bacteria</taxon>
        <taxon>Bacillati</taxon>
        <taxon>Bacillota</taxon>
        <taxon>Bacilli</taxon>
        <taxon>Bacillales</taxon>
        <taxon>Bacillaceae</taxon>
        <taxon>Robertmurraya</taxon>
    </lineage>
</organism>
<evidence type="ECO:0000256" key="1">
    <source>
        <dbReference type="ARBA" id="ARBA00004117"/>
    </source>
</evidence>
<dbReference type="RefSeq" id="WP_322447778.1">
    <property type="nucleotide sequence ID" value="NZ_JAXOFX010000013.1"/>
</dbReference>
<dbReference type="Proteomes" id="UP001290455">
    <property type="component" value="Unassembled WGS sequence"/>
</dbReference>
<name>A0ABU5J239_9BACI</name>
<proteinExistence type="inferred from homology"/>
<feature type="domain" description="Flagellar basal body rod protein N-terminal" evidence="7">
    <location>
        <begin position="9"/>
        <end position="38"/>
    </location>
</feature>
<keyword evidence="4 6" id="KW-0975">Bacterial flagellum</keyword>
<dbReference type="InterPro" id="IPR001444">
    <property type="entry name" value="Flag_bb_rod_N"/>
</dbReference>
<protein>
    <recommendedName>
        <fullName evidence="3 6">Flagellar basal body rod protein FlgB</fullName>
    </recommendedName>
</protein>
<dbReference type="PANTHER" id="PTHR30435:SF12">
    <property type="entry name" value="FLAGELLAR BASAL BODY ROD PROTEIN FLGB"/>
    <property type="match status" value="1"/>
</dbReference>
<comment type="function">
    <text evidence="5 6">Structural component of flagellum, the bacterial motility apparatus. Part of the rod structure of flagellar basal body.</text>
</comment>
<dbReference type="NCBIfam" id="TIGR01396">
    <property type="entry name" value="FlgB"/>
    <property type="match status" value="1"/>
</dbReference>
<dbReference type="Pfam" id="PF00460">
    <property type="entry name" value="Flg_bb_rod"/>
    <property type="match status" value="1"/>
</dbReference>
<keyword evidence="8" id="KW-0969">Cilium</keyword>
<keyword evidence="8" id="KW-0966">Cell projection</keyword>
<dbReference type="PIRSF" id="PIRSF002889">
    <property type="entry name" value="Rod_FlgB"/>
    <property type="match status" value="1"/>
</dbReference>
<comment type="caution">
    <text evidence="8">The sequence shown here is derived from an EMBL/GenBank/DDBJ whole genome shotgun (WGS) entry which is preliminary data.</text>
</comment>
<sequence length="131" mass="14715">MKLFSNTISTLESALNYSSTKQKVISQNISNVDTPNYKAKDVSFKTAFESALNTTIAANKTDQRHYDFKGISQRRPGITIRKDTAYNHNGNNVDLDKEMSDLATNQIYYNAVIERISGKFNTLQTVIRGGK</sequence>
<keyword evidence="9" id="KW-1185">Reference proteome</keyword>
<reference evidence="8 9" key="1">
    <citation type="submission" date="2023-11" db="EMBL/GenBank/DDBJ databases">
        <title>Bacillus jintuensis, isolated from a mudflat on the Beibu Gulf coast.</title>
        <authorList>
            <person name="Li M."/>
        </authorList>
    </citation>
    <scope>NUCLEOTIDE SEQUENCE [LARGE SCALE GENOMIC DNA]</scope>
    <source>
        <strain evidence="8 9">31A1R</strain>
    </source>
</reference>
<accession>A0ABU5J239</accession>
<evidence type="ECO:0000256" key="2">
    <source>
        <dbReference type="ARBA" id="ARBA00009677"/>
    </source>
</evidence>
<gene>
    <name evidence="8" type="primary">flgB</name>
    <name evidence="8" type="ORF">SM124_17375</name>
</gene>
<comment type="subunit">
    <text evidence="6">The basal body constitutes a major portion of the flagellar organelle and consists of a number of rings mounted on a central rod.</text>
</comment>